<accession>S8DZV8</accession>
<evidence type="ECO:0000313" key="2">
    <source>
        <dbReference type="Proteomes" id="UP000015241"/>
    </source>
</evidence>
<organism evidence="1 2">
    <name type="scientific">Fomitopsis schrenkii</name>
    <name type="common">Brown rot fungus</name>
    <dbReference type="NCBI Taxonomy" id="2126942"/>
    <lineage>
        <taxon>Eukaryota</taxon>
        <taxon>Fungi</taxon>
        <taxon>Dikarya</taxon>
        <taxon>Basidiomycota</taxon>
        <taxon>Agaricomycotina</taxon>
        <taxon>Agaricomycetes</taxon>
        <taxon>Polyporales</taxon>
        <taxon>Fomitopsis</taxon>
    </lineage>
</organism>
<reference evidence="1 2" key="1">
    <citation type="journal article" date="2012" name="Science">
        <title>The Paleozoic origin of enzymatic lignin decomposition reconstructed from 31 fungal genomes.</title>
        <authorList>
            <person name="Floudas D."/>
            <person name="Binder M."/>
            <person name="Riley R."/>
            <person name="Barry K."/>
            <person name="Blanchette R.A."/>
            <person name="Henrissat B."/>
            <person name="Martinez A.T."/>
            <person name="Otillar R."/>
            <person name="Spatafora J.W."/>
            <person name="Yadav J.S."/>
            <person name="Aerts A."/>
            <person name="Benoit I."/>
            <person name="Boyd A."/>
            <person name="Carlson A."/>
            <person name="Copeland A."/>
            <person name="Coutinho P.M."/>
            <person name="de Vries R.P."/>
            <person name="Ferreira P."/>
            <person name="Findley K."/>
            <person name="Foster B."/>
            <person name="Gaskell J."/>
            <person name="Glotzer D."/>
            <person name="Gorecki P."/>
            <person name="Heitman J."/>
            <person name="Hesse C."/>
            <person name="Hori C."/>
            <person name="Igarashi K."/>
            <person name="Jurgens J.A."/>
            <person name="Kallen N."/>
            <person name="Kersten P."/>
            <person name="Kohler A."/>
            <person name="Kuees U."/>
            <person name="Kumar T.K.A."/>
            <person name="Kuo A."/>
            <person name="LaButti K."/>
            <person name="Larrondo L.F."/>
            <person name="Lindquist E."/>
            <person name="Ling A."/>
            <person name="Lombard V."/>
            <person name="Lucas S."/>
            <person name="Lundell T."/>
            <person name="Martin R."/>
            <person name="McLaughlin D.J."/>
            <person name="Morgenstern I."/>
            <person name="Morin E."/>
            <person name="Murat C."/>
            <person name="Nagy L.G."/>
            <person name="Nolan M."/>
            <person name="Ohm R.A."/>
            <person name="Patyshakuliyeva A."/>
            <person name="Rokas A."/>
            <person name="Ruiz-Duenas F.J."/>
            <person name="Sabat G."/>
            <person name="Salamov A."/>
            <person name="Samejima M."/>
            <person name="Schmutz J."/>
            <person name="Slot J.C."/>
            <person name="St John F."/>
            <person name="Stenlid J."/>
            <person name="Sun H."/>
            <person name="Sun S."/>
            <person name="Syed K."/>
            <person name="Tsang A."/>
            <person name="Wiebenga A."/>
            <person name="Young D."/>
            <person name="Pisabarro A."/>
            <person name="Eastwood D.C."/>
            <person name="Martin F."/>
            <person name="Cullen D."/>
            <person name="Grigoriev I.V."/>
            <person name="Hibbett D.S."/>
        </authorList>
    </citation>
    <scope>NUCLEOTIDE SEQUENCE</scope>
    <source>
        <strain evidence="2">FP-58527</strain>
    </source>
</reference>
<dbReference type="OrthoDB" id="3262749at2759"/>
<name>S8DZV8_FOMSC</name>
<gene>
    <name evidence="1" type="ORF">FOMPIDRAFT_1053026</name>
</gene>
<proteinExistence type="predicted"/>
<protein>
    <recommendedName>
        <fullName evidence="3">C2H2-type domain-containing protein</fullName>
    </recommendedName>
</protein>
<evidence type="ECO:0008006" key="3">
    <source>
        <dbReference type="Google" id="ProtNLM"/>
    </source>
</evidence>
<dbReference type="HOGENOM" id="CLU_2704834_0_0_1"/>
<dbReference type="AlphaFoldDB" id="S8DZV8"/>
<dbReference type="InParanoid" id="S8DZV8"/>
<dbReference type="EMBL" id="KE504185">
    <property type="protein sequence ID" value="EPS96658.1"/>
    <property type="molecule type" value="Genomic_DNA"/>
</dbReference>
<keyword evidence="2" id="KW-1185">Reference proteome</keyword>
<evidence type="ECO:0000313" key="1">
    <source>
        <dbReference type="EMBL" id="EPS96658.1"/>
    </source>
</evidence>
<sequence>MTKRKRSIEDLLDSTCGACHKSFDTMQGLSSHQSMSKKCSWYKKGKLREVFDFANIVDSDSDLGNGMTAEASV</sequence>
<dbReference type="Proteomes" id="UP000015241">
    <property type="component" value="Unassembled WGS sequence"/>
</dbReference>